<dbReference type="AlphaFoldDB" id="A0A1M5DUG7"/>
<organism evidence="1 2">
    <name type="scientific">Litoreibacter ascidiaceicola</name>
    <dbReference type="NCBI Taxonomy" id="1486859"/>
    <lineage>
        <taxon>Bacteria</taxon>
        <taxon>Pseudomonadati</taxon>
        <taxon>Pseudomonadota</taxon>
        <taxon>Alphaproteobacteria</taxon>
        <taxon>Rhodobacterales</taxon>
        <taxon>Roseobacteraceae</taxon>
        <taxon>Litoreibacter</taxon>
    </lineage>
</organism>
<sequence>MKSLLASGQRTFVYKRNEHISDGQLHDLGAVIADKGPGQLLYVSDQVDGEVGDIRKLGENIFVGKIDKFASYSEANTPSRDGWHLVLKRYLAL</sequence>
<evidence type="ECO:0000313" key="1">
    <source>
        <dbReference type="EMBL" id="SHF70566.1"/>
    </source>
</evidence>
<dbReference type="Proteomes" id="UP000184144">
    <property type="component" value="Unassembled WGS sequence"/>
</dbReference>
<proteinExistence type="predicted"/>
<dbReference type="EMBL" id="FQUV01000010">
    <property type="protein sequence ID" value="SHF70566.1"/>
    <property type="molecule type" value="Genomic_DNA"/>
</dbReference>
<reference evidence="2" key="1">
    <citation type="submission" date="2016-11" db="EMBL/GenBank/DDBJ databases">
        <authorList>
            <person name="Varghese N."/>
            <person name="Submissions S."/>
        </authorList>
    </citation>
    <scope>NUCLEOTIDE SEQUENCE [LARGE SCALE GENOMIC DNA]</scope>
    <source>
        <strain evidence="2">DSM 100566</strain>
    </source>
</reference>
<name>A0A1M5DUG7_9RHOB</name>
<accession>A0A1M5DUG7</accession>
<evidence type="ECO:0000313" key="2">
    <source>
        <dbReference type="Proteomes" id="UP000184144"/>
    </source>
</evidence>
<gene>
    <name evidence="1" type="ORF">SAMN05444273_11032</name>
</gene>
<keyword evidence="2" id="KW-1185">Reference proteome</keyword>
<protein>
    <submittedName>
        <fullName evidence="1">Uncharacterized protein</fullName>
    </submittedName>
</protein>
<dbReference type="RefSeq" id="WP_073146011.1">
    <property type="nucleotide sequence ID" value="NZ_FQUV01000010.1"/>
</dbReference>